<organism evidence="1 2">
    <name type="scientific">Mesorhizobium muleiense</name>
    <dbReference type="NCBI Taxonomy" id="1004279"/>
    <lineage>
        <taxon>Bacteria</taxon>
        <taxon>Pseudomonadati</taxon>
        <taxon>Pseudomonadota</taxon>
        <taxon>Alphaproteobacteria</taxon>
        <taxon>Hyphomicrobiales</taxon>
        <taxon>Phyllobacteriaceae</taxon>
        <taxon>Mesorhizobium</taxon>
    </lineage>
</organism>
<sequence length="130" mass="14093">MTAFGEDGQILDAEFEVEETAIGVDIVLHSNGGVSRGKPAYNPDYIATLETILARLAVLGGNLEGAWVDSKALADLDPNDRRVKLETADYPIRLSDVSDIGELRLQIRRSVSTIGRSERRSAGTGNKSYD</sequence>
<dbReference type="EMBL" id="FNEE01000009">
    <property type="protein sequence ID" value="SDJ82894.1"/>
    <property type="molecule type" value="Genomic_DNA"/>
</dbReference>
<reference evidence="2" key="1">
    <citation type="submission" date="2016-10" db="EMBL/GenBank/DDBJ databases">
        <authorList>
            <person name="Varghese N."/>
            <person name="Submissions S."/>
        </authorList>
    </citation>
    <scope>NUCLEOTIDE SEQUENCE [LARGE SCALE GENOMIC DNA]</scope>
    <source>
        <strain evidence="2">CGMCC 1.11022</strain>
    </source>
</reference>
<evidence type="ECO:0000313" key="1">
    <source>
        <dbReference type="EMBL" id="SDJ82894.1"/>
    </source>
</evidence>
<dbReference type="AlphaFoldDB" id="A0A1G8WXF0"/>
<protein>
    <submittedName>
        <fullName evidence="1">Uncharacterized protein</fullName>
    </submittedName>
</protein>
<evidence type="ECO:0000313" key="2">
    <source>
        <dbReference type="Proteomes" id="UP000198894"/>
    </source>
</evidence>
<dbReference type="Proteomes" id="UP000198894">
    <property type="component" value="Unassembled WGS sequence"/>
</dbReference>
<accession>A0A1G8WXF0</accession>
<keyword evidence="2" id="KW-1185">Reference proteome</keyword>
<name>A0A1G8WXF0_9HYPH</name>
<gene>
    <name evidence="1" type="ORF">SAMN05428953_109111</name>
</gene>
<dbReference type="RefSeq" id="WP_091595098.1">
    <property type="nucleotide sequence ID" value="NZ_FNEE01000009.1"/>
</dbReference>
<proteinExistence type="predicted"/>